<dbReference type="GeneID" id="66502791"/>
<gene>
    <name evidence="1" type="ORF">OA50_04819</name>
</gene>
<dbReference type="RefSeq" id="WP_043145843.1">
    <property type="nucleotide sequence ID" value="NZ_BMGQ01000012.1"/>
</dbReference>
<protein>
    <submittedName>
        <fullName evidence="1">Alpha/beta hydrolase fold-3 domain protein</fullName>
    </submittedName>
</protein>
<dbReference type="EMBL" id="JSUQ01000024">
    <property type="protein sequence ID" value="KHQ50599.1"/>
    <property type="molecule type" value="Genomic_DNA"/>
</dbReference>
<accession>A0A225Q952</accession>
<evidence type="ECO:0000313" key="1">
    <source>
        <dbReference type="EMBL" id="KHQ50599.1"/>
    </source>
</evidence>
<dbReference type="STRING" id="561184.SAMN05216376_11291"/>
<evidence type="ECO:0000313" key="2">
    <source>
        <dbReference type="Proteomes" id="UP000030960"/>
    </source>
</evidence>
<keyword evidence="2" id="KW-1185">Reference proteome</keyword>
<comment type="caution">
    <text evidence="1">The sequence shown here is derived from an EMBL/GenBank/DDBJ whole genome shotgun (WGS) entry which is preliminary data.</text>
</comment>
<dbReference type="AlphaFoldDB" id="A0A0B3SJ66"/>
<dbReference type="GO" id="GO:0016787">
    <property type="term" value="F:hydrolase activity"/>
    <property type="evidence" value="ECO:0007669"/>
    <property type="project" value="UniProtKB-KW"/>
</dbReference>
<name>A0A0B3SJ66_9RHOB</name>
<reference evidence="1 2" key="1">
    <citation type="submission" date="2014-10" db="EMBL/GenBank/DDBJ databases">
        <title>Genome sequence of Ponticoccus sp. strain UMTAT08 isolated from clonal culture of toxic dinoflagellate Alexandrium tamiyavanichii.</title>
        <authorList>
            <person name="Gan H.Y."/>
            <person name="Muhd D.-D."/>
            <person name="Mohd Noor M.E."/>
            <person name="Yeong Y.S."/>
            <person name="Usup G."/>
        </authorList>
    </citation>
    <scope>NUCLEOTIDE SEQUENCE [LARGE SCALE GENOMIC DNA]</scope>
    <source>
        <strain evidence="1 2">UMTAT08</strain>
    </source>
</reference>
<keyword evidence="1" id="KW-0378">Hydrolase</keyword>
<sequence length="90" mass="9865">MLSPFDTRFFATLAEVAAQVLDPQDSTIEIARKAARTGAPDDLRAARQALDDLPADKRDRLMAETHRRLATDLSAIWDQMPGAPSGGRMN</sequence>
<organism evidence="1 2">
    <name type="scientific">Mameliella alba</name>
    <dbReference type="NCBI Taxonomy" id="561184"/>
    <lineage>
        <taxon>Bacteria</taxon>
        <taxon>Pseudomonadati</taxon>
        <taxon>Pseudomonadota</taxon>
        <taxon>Alphaproteobacteria</taxon>
        <taxon>Rhodobacterales</taxon>
        <taxon>Roseobacteraceae</taxon>
        <taxon>Mameliella</taxon>
    </lineage>
</organism>
<dbReference type="OrthoDB" id="7876886at2"/>
<dbReference type="Proteomes" id="UP000030960">
    <property type="component" value="Unassembled WGS sequence"/>
</dbReference>
<accession>A0A225PRD0</accession>
<proteinExistence type="predicted"/>
<accession>A0A0B3SJ66</accession>